<evidence type="ECO:0000256" key="2">
    <source>
        <dbReference type="ARBA" id="ARBA00008642"/>
    </source>
</evidence>
<evidence type="ECO:0000256" key="3">
    <source>
        <dbReference type="ARBA" id="ARBA00022490"/>
    </source>
</evidence>
<comment type="caution">
    <text evidence="18">The sequence shown here is derived from an EMBL/GenBank/DDBJ whole genome shotgun (WGS) entry which is preliminary data.</text>
</comment>
<dbReference type="KEGG" id="kau:B6264_02760"/>
<dbReference type="AlphaFoldDB" id="A0A1E7N0B0"/>
<dbReference type="PANTHER" id="PTHR34069:SF2">
    <property type="entry name" value="BETA-KETOACYL-[ACYL-CARRIER-PROTEIN] SYNTHASE III"/>
    <property type="match status" value="1"/>
</dbReference>
<accession>A0A8H9LY91</accession>
<evidence type="ECO:0000256" key="9">
    <source>
        <dbReference type="ARBA" id="ARBA00023315"/>
    </source>
</evidence>
<sequence length="333" mass="34331">MTRAAVLAGVGATVPPRVVTNAELAQRLDTSDEWIRTRTGIAQRYVVDPGMTTGDLAVEAGQRALKSAGTTTVDLVVLATTTPDRLCPATAPSVATRIGLVGVPAFDVAAVCSGFLYALQAGAAAIAAGHADSVLVIGAETFSTILDPEDRSTRAIFGDGAGAVVLRAGQPDEPGAVRQIRLGSDGGMADLITVRGGGSEERTSGRPPRPEDAYFRMEGKSVFFTAVRRMTESSLEVLARTGWQVADVDRIVAHQANVRIVHAVADQLGVPTDRAVLNIDRVGNTSAASIPLALADGALDGRLTPGDRVLLTAFGGGATWGAATLTWPAVTPG</sequence>
<dbReference type="NCBIfam" id="NF006829">
    <property type="entry name" value="PRK09352.1"/>
    <property type="match status" value="1"/>
</dbReference>
<evidence type="ECO:0000256" key="1">
    <source>
        <dbReference type="ARBA" id="ARBA00005194"/>
    </source>
</evidence>
<keyword evidence="19" id="KW-1185">Reference proteome</keyword>
<evidence type="ECO:0000256" key="13">
    <source>
        <dbReference type="ARBA" id="ARBA00052985"/>
    </source>
</evidence>
<dbReference type="NCBIfam" id="TIGR00747">
    <property type="entry name" value="fabH"/>
    <property type="match status" value="1"/>
</dbReference>
<gene>
    <name evidence="14" type="primary">fabH</name>
    <name evidence="17" type="synonym">fabH5</name>
    <name evidence="17" type="ORF">GCM10010502_72010</name>
    <name evidence="18" type="ORF">HS99_0011905</name>
</gene>
<protein>
    <recommendedName>
        <fullName evidence="14">Beta-ketoacyl-[acyl-carrier-protein] synthase III</fullName>
        <shortName evidence="14">Beta-ketoacyl-ACP synthase III</shortName>
        <shortName evidence="14">KAS III</shortName>
        <ecNumber evidence="14">2.3.1.180</ecNumber>
    </recommendedName>
    <alternativeName>
        <fullName evidence="14">3-oxoacyl-[acyl-carrier-protein] synthase 3</fullName>
    </alternativeName>
    <alternativeName>
        <fullName evidence="14">3-oxoacyl-[acyl-carrier-protein] synthase III</fullName>
    </alternativeName>
</protein>
<reference evidence="18" key="3">
    <citation type="submission" date="2016-08" db="EMBL/GenBank/DDBJ databases">
        <title>Sequencing, Assembly and Comparative Genomics of S. aureofaciens ATCC 10762.</title>
        <authorList>
            <person name="Gradnigo J.S."/>
            <person name="Johnson N."/>
            <person name="Somerville G.A."/>
        </authorList>
    </citation>
    <scope>NUCLEOTIDE SEQUENCE [LARGE SCALE GENOMIC DNA]</scope>
    <source>
        <strain evidence="18">ATCC 10762</strain>
    </source>
</reference>
<evidence type="ECO:0000256" key="6">
    <source>
        <dbReference type="ARBA" id="ARBA00022832"/>
    </source>
</evidence>
<keyword evidence="3 14" id="KW-0963">Cytoplasm</keyword>
<dbReference type="EMBL" id="JPRF03000054">
    <property type="protein sequence ID" value="OEV34128.1"/>
    <property type="molecule type" value="Genomic_DNA"/>
</dbReference>
<dbReference type="OrthoDB" id="9815506at2"/>
<dbReference type="Pfam" id="PF08545">
    <property type="entry name" value="ACP_syn_III"/>
    <property type="match status" value="1"/>
</dbReference>
<comment type="catalytic activity">
    <reaction evidence="13">
        <text>3-methylbutanoyl-CoA + malonyl-[ACP] + H(+) = 5-methyl-3-oxohexanoyl-[ACP] + CO2 + CoA</text>
        <dbReference type="Rhea" id="RHEA:42272"/>
        <dbReference type="Rhea" id="RHEA-COMP:9623"/>
        <dbReference type="Rhea" id="RHEA-COMP:9941"/>
        <dbReference type="ChEBI" id="CHEBI:15378"/>
        <dbReference type="ChEBI" id="CHEBI:16526"/>
        <dbReference type="ChEBI" id="CHEBI:57287"/>
        <dbReference type="ChEBI" id="CHEBI:57345"/>
        <dbReference type="ChEBI" id="CHEBI:78449"/>
        <dbReference type="ChEBI" id="CHEBI:78822"/>
        <dbReference type="EC" id="2.3.1.300"/>
    </reaction>
    <physiologicalReaction direction="left-to-right" evidence="13">
        <dbReference type="Rhea" id="RHEA:42273"/>
    </physiologicalReaction>
</comment>
<evidence type="ECO:0000256" key="12">
    <source>
        <dbReference type="ARBA" id="ARBA00052467"/>
    </source>
</evidence>
<comment type="pathway">
    <text evidence="1 14">Lipid metabolism; fatty acid biosynthesis.</text>
</comment>
<comment type="similarity">
    <text evidence="2 14">Belongs to the thiolase-like superfamily. FabH family.</text>
</comment>
<dbReference type="GO" id="GO:0044550">
    <property type="term" value="P:secondary metabolite biosynthetic process"/>
    <property type="evidence" value="ECO:0007669"/>
    <property type="project" value="TreeGrafter"/>
</dbReference>
<keyword evidence="5 14" id="KW-0808">Transferase</keyword>
<keyword evidence="14" id="KW-0511">Multifunctional enzyme</keyword>
<keyword evidence="7 14" id="KW-0443">Lipid metabolism</keyword>
<evidence type="ECO:0000259" key="15">
    <source>
        <dbReference type="Pfam" id="PF08541"/>
    </source>
</evidence>
<evidence type="ECO:0000256" key="5">
    <source>
        <dbReference type="ARBA" id="ARBA00022679"/>
    </source>
</evidence>
<dbReference type="GO" id="GO:0006633">
    <property type="term" value="P:fatty acid biosynthetic process"/>
    <property type="evidence" value="ECO:0007669"/>
    <property type="project" value="UniProtKB-UniRule"/>
</dbReference>
<dbReference type="Proteomes" id="UP000610124">
    <property type="component" value="Unassembled WGS sequence"/>
</dbReference>
<dbReference type="InterPro" id="IPR016039">
    <property type="entry name" value="Thiolase-like"/>
</dbReference>
<dbReference type="GO" id="GO:0033818">
    <property type="term" value="F:beta-ketoacyl-acyl-carrier-protein synthase III activity"/>
    <property type="evidence" value="ECO:0007669"/>
    <property type="project" value="UniProtKB-UniRule"/>
</dbReference>
<dbReference type="FunFam" id="3.40.47.10:FF:000004">
    <property type="entry name" value="3-oxoacyl-[acyl-carrier-protein] synthase 3"/>
    <property type="match status" value="1"/>
</dbReference>
<evidence type="ECO:0000256" key="8">
    <source>
        <dbReference type="ARBA" id="ARBA00023160"/>
    </source>
</evidence>
<dbReference type="GeneID" id="97490062"/>
<comment type="catalytic activity">
    <reaction evidence="11">
        <text>(2S)-2-methylbutanoyl-CoA + malonyl-[ACP] + H(+) = (4S)-4-methyl-3-oxohexanoyl-[ACP] + CO2 + CoA</text>
        <dbReference type="Rhea" id="RHEA:42276"/>
        <dbReference type="Rhea" id="RHEA-COMP:9623"/>
        <dbReference type="Rhea" id="RHEA-COMP:17148"/>
        <dbReference type="ChEBI" id="CHEBI:15378"/>
        <dbReference type="ChEBI" id="CHEBI:16526"/>
        <dbReference type="ChEBI" id="CHEBI:57287"/>
        <dbReference type="ChEBI" id="CHEBI:78449"/>
        <dbReference type="ChEBI" id="CHEBI:88166"/>
        <dbReference type="ChEBI" id="CHEBI:167462"/>
        <dbReference type="EC" id="2.3.1.300"/>
    </reaction>
    <physiologicalReaction direction="left-to-right" evidence="11">
        <dbReference type="Rhea" id="RHEA:42277"/>
    </physiologicalReaction>
</comment>
<dbReference type="SUPFAM" id="SSF53901">
    <property type="entry name" value="Thiolase-like"/>
    <property type="match status" value="1"/>
</dbReference>
<feature type="active site" evidence="14">
    <location>
        <position position="284"/>
    </location>
</feature>
<keyword evidence="4 14" id="KW-0444">Lipid biosynthesis</keyword>
<evidence type="ECO:0000256" key="7">
    <source>
        <dbReference type="ARBA" id="ARBA00023098"/>
    </source>
</evidence>
<feature type="active site" evidence="14">
    <location>
        <position position="254"/>
    </location>
</feature>
<evidence type="ECO:0000313" key="19">
    <source>
        <dbReference type="Proteomes" id="UP000037395"/>
    </source>
</evidence>
<dbReference type="HAMAP" id="MF_01815">
    <property type="entry name" value="FabH"/>
    <property type="match status" value="1"/>
</dbReference>
<dbReference type="GO" id="GO:0005737">
    <property type="term" value="C:cytoplasm"/>
    <property type="evidence" value="ECO:0007669"/>
    <property type="project" value="UniProtKB-SubCell"/>
</dbReference>
<evidence type="ECO:0000313" key="17">
    <source>
        <dbReference type="EMBL" id="GGV06590.1"/>
    </source>
</evidence>
<evidence type="ECO:0000256" key="14">
    <source>
        <dbReference type="HAMAP-Rule" id="MF_01815"/>
    </source>
</evidence>
<feature type="active site" evidence="14">
    <location>
        <position position="112"/>
    </location>
</feature>
<dbReference type="InterPro" id="IPR013751">
    <property type="entry name" value="ACP_syn_III_N"/>
</dbReference>
<dbReference type="InterPro" id="IPR013747">
    <property type="entry name" value="ACP_syn_III_C"/>
</dbReference>
<comment type="catalytic activity">
    <reaction evidence="12">
        <text>2-methylpropanoyl-CoA + malonyl-[ACP] + H(+) = 4-methyl-3-oxopentanoyl-[ACP] + CO2 + CoA</text>
        <dbReference type="Rhea" id="RHEA:42268"/>
        <dbReference type="Rhea" id="RHEA-COMP:9623"/>
        <dbReference type="Rhea" id="RHEA-COMP:9940"/>
        <dbReference type="ChEBI" id="CHEBI:15378"/>
        <dbReference type="ChEBI" id="CHEBI:16526"/>
        <dbReference type="ChEBI" id="CHEBI:57287"/>
        <dbReference type="ChEBI" id="CHEBI:57338"/>
        <dbReference type="ChEBI" id="CHEBI:78449"/>
        <dbReference type="ChEBI" id="CHEBI:78820"/>
        <dbReference type="EC" id="2.3.1.300"/>
    </reaction>
    <physiologicalReaction direction="left-to-right" evidence="12">
        <dbReference type="Rhea" id="RHEA:42269"/>
    </physiologicalReaction>
</comment>
<organism evidence="18 19">
    <name type="scientific">Kitasatospora aureofaciens</name>
    <name type="common">Streptomyces aureofaciens</name>
    <dbReference type="NCBI Taxonomy" id="1894"/>
    <lineage>
        <taxon>Bacteria</taxon>
        <taxon>Bacillati</taxon>
        <taxon>Actinomycetota</taxon>
        <taxon>Actinomycetes</taxon>
        <taxon>Kitasatosporales</taxon>
        <taxon>Streptomycetaceae</taxon>
        <taxon>Kitasatospora</taxon>
    </lineage>
</organism>
<keyword evidence="6 14" id="KW-0276">Fatty acid metabolism</keyword>
<comment type="subcellular location">
    <subcellularLocation>
        <location evidence="14">Cytoplasm</location>
    </subcellularLocation>
</comment>
<dbReference type="CDD" id="cd00830">
    <property type="entry name" value="KAS_III"/>
    <property type="match status" value="1"/>
</dbReference>
<feature type="domain" description="Beta-ketoacyl-[acyl-carrier-protein] synthase III N-terminal" evidence="16">
    <location>
        <begin position="106"/>
        <end position="186"/>
    </location>
</feature>
<comment type="function">
    <text evidence="14">Catalyzes the condensation reaction of fatty acid synthesis by the addition to an acyl acceptor of two carbons from malonyl-ACP. Catalyzes the first condensation reaction which initiates fatty acid synthesis and may therefore play a role in governing the total rate of fatty acid production. Possesses both acetoacetyl-ACP synthase and acetyl transacylase activities. Its substrate specificity determines the biosynthesis of branched-chain and/or straight-chain of fatty acids.</text>
</comment>
<dbReference type="InterPro" id="IPR004655">
    <property type="entry name" value="FabH"/>
</dbReference>
<reference evidence="19" key="4">
    <citation type="submission" date="2016-08" db="EMBL/GenBank/DDBJ databases">
        <title>Sequencing, assembly and comparative genomics of S. aureofaciens ATCC 10762.</title>
        <authorList>
            <person name="Gradnigo J.S."/>
            <person name="Johnson N."/>
            <person name="Somerville G.A."/>
        </authorList>
    </citation>
    <scope>NUCLEOTIDE SEQUENCE [LARGE SCALE GENOMIC DNA]</scope>
    <source>
        <strain evidence="19">ATCC 10762 / DSM 40127 / CCM 3239 / JCM 4008 / LMG 5968 / NBRC 12843 / NCIMB 8234 / A-377</strain>
    </source>
</reference>
<evidence type="ECO:0000259" key="16">
    <source>
        <dbReference type="Pfam" id="PF08545"/>
    </source>
</evidence>
<proteinExistence type="inferred from homology"/>
<dbReference type="Pfam" id="PF08541">
    <property type="entry name" value="ACP_syn_III_C"/>
    <property type="match status" value="1"/>
</dbReference>
<dbReference type="UniPathway" id="UPA00094"/>
<dbReference type="Gene3D" id="3.40.47.10">
    <property type="match status" value="1"/>
</dbReference>
<reference evidence="17" key="1">
    <citation type="journal article" date="2014" name="Int. J. Syst. Evol. Microbiol.">
        <title>Complete genome sequence of Corynebacterium casei LMG S-19264T (=DSM 44701T), isolated from a smear-ripened cheese.</title>
        <authorList>
            <consortium name="US DOE Joint Genome Institute (JGI-PGF)"/>
            <person name="Walter F."/>
            <person name="Albersmeier A."/>
            <person name="Kalinowski J."/>
            <person name="Ruckert C."/>
        </authorList>
    </citation>
    <scope>NUCLEOTIDE SEQUENCE</scope>
    <source>
        <strain evidence="17">JCM 4434</strain>
    </source>
</reference>
<evidence type="ECO:0000256" key="4">
    <source>
        <dbReference type="ARBA" id="ARBA00022516"/>
    </source>
</evidence>
<comment type="subunit">
    <text evidence="14">Homodimer.</text>
</comment>
<dbReference type="EC" id="2.3.1.180" evidence="14"/>
<keyword evidence="9 14" id="KW-0012">Acyltransferase</keyword>
<comment type="domain">
    <text evidence="14">The last Arg residue of the ACP-binding site is essential for the weak association between ACP/AcpP and FabH.</text>
</comment>
<dbReference type="GO" id="GO:0004315">
    <property type="term" value="F:3-oxoacyl-[acyl-carrier-protein] synthase activity"/>
    <property type="evidence" value="ECO:0007669"/>
    <property type="project" value="InterPro"/>
</dbReference>
<accession>A0A1E7N0B0</accession>
<keyword evidence="8 14" id="KW-0275">Fatty acid biosynthesis</keyword>
<dbReference type="PANTHER" id="PTHR34069">
    <property type="entry name" value="3-OXOACYL-[ACYL-CARRIER-PROTEIN] SYNTHASE 3"/>
    <property type="match status" value="1"/>
</dbReference>
<reference evidence="17" key="5">
    <citation type="submission" date="2020-09" db="EMBL/GenBank/DDBJ databases">
        <authorList>
            <person name="Sun Q."/>
            <person name="Ohkuma M."/>
        </authorList>
    </citation>
    <scope>NUCLEOTIDE SEQUENCE</scope>
    <source>
        <strain evidence="17">JCM 4434</strain>
    </source>
</reference>
<evidence type="ECO:0000256" key="11">
    <source>
        <dbReference type="ARBA" id="ARBA00052407"/>
    </source>
</evidence>
<evidence type="ECO:0000256" key="10">
    <source>
        <dbReference type="ARBA" id="ARBA00051096"/>
    </source>
</evidence>
<name>A0A1E7N0B0_KITAU</name>
<feature type="region of interest" description="ACP-binding" evidence="14">
    <location>
        <begin position="255"/>
        <end position="259"/>
    </location>
</feature>
<comment type="catalytic activity">
    <reaction evidence="10">
        <text>malonyl-[ACP] + acetyl-CoA + H(+) = 3-oxobutanoyl-[ACP] + CO2 + CoA</text>
        <dbReference type="Rhea" id="RHEA:12080"/>
        <dbReference type="Rhea" id="RHEA-COMP:9623"/>
        <dbReference type="Rhea" id="RHEA-COMP:9625"/>
        <dbReference type="ChEBI" id="CHEBI:15378"/>
        <dbReference type="ChEBI" id="CHEBI:16526"/>
        <dbReference type="ChEBI" id="CHEBI:57287"/>
        <dbReference type="ChEBI" id="CHEBI:57288"/>
        <dbReference type="ChEBI" id="CHEBI:78449"/>
        <dbReference type="ChEBI" id="CHEBI:78450"/>
        <dbReference type="EC" id="2.3.1.180"/>
    </reaction>
    <physiologicalReaction direction="left-to-right" evidence="10">
        <dbReference type="Rhea" id="RHEA:12081"/>
    </physiologicalReaction>
</comment>
<dbReference type="Proteomes" id="UP000037395">
    <property type="component" value="Unassembled WGS sequence"/>
</dbReference>
<dbReference type="RefSeq" id="WP_030557286.1">
    <property type="nucleotide sequence ID" value="NZ_BMUB01000040.1"/>
</dbReference>
<dbReference type="EMBL" id="BMUB01000040">
    <property type="protein sequence ID" value="GGV06590.1"/>
    <property type="molecule type" value="Genomic_DNA"/>
</dbReference>
<evidence type="ECO:0000313" key="18">
    <source>
        <dbReference type="EMBL" id="OEV34128.1"/>
    </source>
</evidence>
<reference evidence="18 19" key="2">
    <citation type="submission" date="2014-07" db="EMBL/GenBank/DDBJ databases">
        <authorList>
            <person name="Zhang J.E."/>
            <person name="Yang H."/>
            <person name="Guo J."/>
            <person name="Deng Z."/>
            <person name="Luo H."/>
            <person name="Luo M."/>
            <person name="Zhao B."/>
        </authorList>
    </citation>
    <scope>NUCLEOTIDE SEQUENCE [LARGE SCALE GENOMIC DNA]</scope>
    <source>
        <strain evidence="18">ATCC 10762</strain>
        <strain evidence="19">ATCC 10762 / DSM 40127 / CCM 3239 / JCM 4008 / LMG 5968 / NBRC 12843 / NCIMB 8234 / A-377</strain>
    </source>
</reference>
<feature type="domain" description="Beta-ketoacyl-[acyl-carrier-protein] synthase III C-terminal" evidence="15">
    <location>
        <begin position="238"/>
        <end position="327"/>
    </location>
</feature>